<comment type="caution">
    <text evidence="5">The sequence shown here is derived from an EMBL/GenBank/DDBJ whole genome shotgun (WGS) entry which is preliminary data.</text>
</comment>
<organism evidence="5 6">
    <name type="scientific">Caldalkalibacillus uzonensis</name>
    <dbReference type="NCBI Taxonomy" id="353224"/>
    <lineage>
        <taxon>Bacteria</taxon>
        <taxon>Bacillati</taxon>
        <taxon>Bacillota</taxon>
        <taxon>Bacilli</taxon>
        <taxon>Bacillales</taxon>
        <taxon>Bacillaceae</taxon>
        <taxon>Caldalkalibacillus</taxon>
    </lineage>
</organism>
<evidence type="ECO:0000256" key="1">
    <source>
        <dbReference type="ARBA" id="ARBA00022448"/>
    </source>
</evidence>
<feature type="domain" description="ABC transporter" evidence="4">
    <location>
        <begin position="4"/>
        <end position="240"/>
    </location>
</feature>
<dbReference type="InterPro" id="IPR017871">
    <property type="entry name" value="ABC_transporter-like_CS"/>
</dbReference>
<gene>
    <name evidence="5" type="ORF">J2S00_003979</name>
</gene>
<dbReference type="InterPro" id="IPR003439">
    <property type="entry name" value="ABC_transporter-like_ATP-bd"/>
</dbReference>
<evidence type="ECO:0000313" key="5">
    <source>
        <dbReference type="EMBL" id="MDQ0341135.1"/>
    </source>
</evidence>
<evidence type="ECO:0000256" key="3">
    <source>
        <dbReference type="ARBA" id="ARBA00022840"/>
    </source>
</evidence>
<sequence>MIIYEMKDIHYTVQEKKQAKTILHVEHLSLKEGEILGIIGPNGAGKSTLLKVMALLDPLASGSITYRGRKINPHAVPLTLRHKMATVFQQSLLLDMTVYQNVALGLKFRKVNKREQQRRVEEWLNRFDIGHLAKQHAHTLSGGESQRVSLARALVLQPDILFLDEPFSALDFPTKAALMEDLKQVLRETKTTTLFVSHDLMEVKYMTDRLIVLIDGQIAQAGTPDTVIQYPNERTQAFLNQWRAFASQGFAL</sequence>
<dbReference type="PROSITE" id="PS50893">
    <property type="entry name" value="ABC_TRANSPORTER_2"/>
    <property type="match status" value="1"/>
</dbReference>
<dbReference type="Gene3D" id="3.40.50.300">
    <property type="entry name" value="P-loop containing nucleotide triphosphate hydrolases"/>
    <property type="match status" value="1"/>
</dbReference>
<proteinExistence type="predicted"/>
<dbReference type="PANTHER" id="PTHR42781">
    <property type="entry name" value="SPERMIDINE/PUTRESCINE IMPORT ATP-BINDING PROTEIN POTA"/>
    <property type="match status" value="1"/>
</dbReference>
<keyword evidence="6" id="KW-1185">Reference proteome</keyword>
<dbReference type="PROSITE" id="PS00211">
    <property type="entry name" value="ABC_TRANSPORTER_1"/>
    <property type="match status" value="1"/>
</dbReference>
<dbReference type="InterPro" id="IPR050093">
    <property type="entry name" value="ABC_SmlMolc_Importer"/>
</dbReference>
<protein>
    <submittedName>
        <fullName evidence="5">Tungstate transport system ATP-binding protein</fullName>
    </submittedName>
</protein>
<dbReference type="RefSeq" id="WP_307343862.1">
    <property type="nucleotide sequence ID" value="NZ_JAUSUQ010000035.1"/>
</dbReference>
<dbReference type="GO" id="GO:0005524">
    <property type="term" value="F:ATP binding"/>
    <property type="evidence" value="ECO:0007669"/>
    <property type="project" value="UniProtKB-KW"/>
</dbReference>
<dbReference type="PANTHER" id="PTHR42781:SF8">
    <property type="entry name" value="BICARBONATE TRANSPORT ATP-BINDING PROTEIN CMPC"/>
    <property type="match status" value="1"/>
</dbReference>
<evidence type="ECO:0000256" key="2">
    <source>
        <dbReference type="ARBA" id="ARBA00022741"/>
    </source>
</evidence>
<dbReference type="EMBL" id="JAUSUQ010000035">
    <property type="protein sequence ID" value="MDQ0341135.1"/>
    <property type="molecule type" value="Genomic_DNA"/>
</dbReference>
<reference evidence="5 6" key="1">
    <citation type="submission" date="2023-07" db="EMBL/GenBank/DDBJ databases">
        <title>Genomic Encyclopedia of Type Strains, Phase IV (KMG-IV): sequencing the most valuable type-strain genomes for metagenomic binning, comparative biology and taxonomic classification.</title>
        <authorList>
            <person name="Goeker M."/>
        </authorList>
    </citation>
    <scope>NUCLEOTIDE SEQUENCE [LARGE SCALE GENOMIC DNA]</scope>
    <source>
        <strain evidence="5 6">DSM 17740</strain>
    </source>
</reference>
<dbReference type="Pfam" id="PF00005">
    <property type="entry name" value="ABC_tran"/>
    <property type="match status" value="1"/>
</dbReference>
<keyword evidence="1" id="KW-0813">Transport</keyword>
<evidence type="ECO:0000313" key="6">
    <source>
        <dbReference type="Proteomes" id="UP001232445"/>
    </source>
</evidence>
<accession>A0ABU0CYB4</accession>
<dbReference type="SUPFAM" id="SSF52540">
    <property type="entry name" value="P-loop containing nucleoside triphosphate hydrolases"/>
    <property type="match status" value="1"/>
</dbReference>
<dbReference type="Proteomes" id="UP001232445">
    <property type="component" value="Unassembled WGS sequence"/>
</dbReference>
<name>A0ABU0CYB4_9BACI</name>
<dbReference type="SMART" id="SM00382">
    <property type="entry name" value="AAA"/>
    <property type="match status" value="1"/>
</dbReference>
<evidence type="ECO:0000259" key="4">
    <source>
        <dbReference type="PROSITE" id="PS50893"/>
    </source>
</evidence>
<dbReference type="InterPro" id="IPR027417">
    <property type="entry name" value="P-loop_NTPase"/>
</dbReference>
<keyword evidence="3 5" id="KW-0067">ATP-binding</keyword>
<dbReference type="InterPro" id="IPR003593">
    <property type="entry name" value="AAA+_ATPase"/>
</dbReference>
<keyword evidence="2" id="KW-0547">Nucleotide-binding</keyword>